<comment type="caution">
    <text evidence="2">The sequence shown here is derived from an EMBL/GenBank/DDBJ whole genome shotgun (WGS) entry which is preliminary data.</text>
</comment>
<evidence type="ECO:0000256" key="1">
    <source>
        <dbReference type="SAM" id="Phobius"/>
    </source>
</evidence>
<feature type="non-terminal residue" evidence="2">
    <location>
        <position position="230"/>
    </location>
</feature>
<feature type="transmembrane region" description="Helical" evidence="1">
    <location>
        <begin position="44"/>
        <end position="65"/>
    </location>
</feature>
<accession>A0A8J2NZK2</accession>
<feature type="transmembrane region" description="Helical" evidence="1">
    <location>
        <begin position="148"/>
        <end position="176"/>
    </location>
</feature>
<keyword evidence="1" id="KW-1133">Transmembrane helix</keyword>
<keyword evidence="1" id="KW-0472">Membrane</keyword>
<evidence type="ECO:0000313" key="3">
    <source>
        <dbReference type="Proteomes" id="UP000708208"/>
    </source>
</evidence>
<keyword evidence="1" id="KW-0812">Transmembrane</keyword>
<dbReference type="Proteomes" id="UP000708208">
    <property type="component" value="Unassembled WGS sequence"/>
</dbReference>
<protein>
    <submittedName>
        <fullName evidence="2">Uncharacterized protein</fullName>
    </submittedName>
</protein>
<feature type="transmembrane region" description="Helical" evidence="1">
    <location>
        <begin position="119"/>
        <end position="136"/>
    </location>
</feature>
<gene>
    <name evidence="2" type="ORF">AFUS01_LOCUS21134</name>
</gene>
<evidence type="ECO:0000313" key="2">
    <source>
        <dbReference type="EMBL" id="CAG7732633.1"/>
    </source>
</evidence>
<feature type="transmembrane region" description="Helical" evidence="1">
    <location>
        <begin position="85"/>
        <end position="107"/>
    </location>
</feature>
<keyword evidence="3" id="KW-1185">Reference proteome</keyword>
<reference evidence="2" key="1">
    <citation type="submission" date="2021-06" db="EMBL/GenBank/DDBJ databases">
        <authorList>
            <person name="Hodson N. C."/>
            <person name="Mongue J. A."/>
            <person name="Jaron S. K."/>
        </authorList>
    </citation>
    <scope>NUCLEOTIDE SEQUENCE</scope>
</reference>
<dbReference type="AlphaFoldDB" id="A0A8J2NZK2"/>
<name>A0A8J2NZK2_9HEXA</name>
<organism evidence="2 3">
    <name type="scientific">Allacma fusca</name>
    <dbReference type="NCBI Taxonomy" id="39272"/>
    <lineage>
        <taxon>Eukaryota</taxon>
        <taxon>Metazoa</taxon>
        <taxon>Ecdysozoa</taxon>
        <taxon>Arthropoda</taxon>
        <taxon>Hexapoda</taxon>
        <taxon>Collembola</taxon>
        <taxon>Symphypleona</taxon>
        <taxon>Sminthuridae</taxon>
        <taxon>Allacma</taxon>
    </lineage>
</organism>
<proteinExistence type="predicted"/>
<dbReference type="EMBL" id="CAJVCH010234984">
    <property type="protein sequence ID" value="CAG7732633.1"/>
    <property type="molecule type" value="Genomic_DNA"/>
</dbReference>
<sequence>LQLPLLPVATLLAVLKVRVVYIPFIGLRIWWITKNIRNIPIGDISWIYFFLYCAVTVILICYLLTTVEMYLLPNIAPKSPHIYGIGLSICATLWIIFPMVVITHWLFCSKRSWNQSIILLTYVALLAALWLIRSYVKLASMVFSFKNFAMVAAIVHFYPSFLAANTWALAASFFMAMSLTMMVLNKPTLESDTTSYYKYVMSSVGAGKYVGDVEYHCYGTTDFYGFQIRA</sequence>
<feature type="transmembrane region" description="Helical" evidence="1">
    <location>
        <begin position="6"/>
        <end position="32"/>
    </location>
</feature>